<protein>
    <submittedName>
        <fullName evidence="7">AcrR family transcriptional regulator</fullName>
    </submittedName>
</protein>
<dbReference type="RefSeq" id="WP_310135757.1">
    <property type="nucleotide sequence ID" value="NZ_JAVDTR010000001.1"/>
</dbReference>
<dbReference type="Pfam" id="PF00440">
    <property type="entry name" value="TetR_N"/>
    <property type="match status" value="1"/>
</dbReference>
<dbReference type="SUPFAM" id="SSF48498">
    <property type="entry name" value="Tetracyclin repressor-like, C-terminal domain"/>
    <property type="match status" value="1"/>
</dbReference>
<dbReference type="PROSITE" id="PS01081">
    <property type="entry name" value="HTH_TETR_1"/>
    <property type="match status" value="1"/>
</dbReference>
<name>A0AAP5GYY2_PAEAM</name>
<dbReference type="Gene3D" id="1.10.357.10">
    <property type="entry name" value="Tetracycline Repressor, domain 2"/>
    <property type="match status" value="1"/>
</dbReference>
<keyword evidence="2" id="KW-0805">Transcription regulation</keyword>
<evidence type="ECO:0000259" key="6">
    <source>
        <dbReference type="PROSITE" id="PS50977"/>
    </source>
</evidence>
<evidence type="ECO:0000256" key="1">
    <source>
        <dbReference type="ARBA" id="ARBA00022491"/>
    </source>
</evidence>
<evidence type="ECO:0000313" key="7">
    <source>
        <dbReference type="EMBL" id="MDR6721693.1"/>
    </source>
</evidence>
<dbReference type="PANTHER" id="PTHR30055">
    <property type="entry name" value="HTH-TYPE TRANSCRIPTIONAL REGULATOR RUTR"/>
    <property type="match status" value="1"/>
</dbReference>
<keyword evidence="3 5" id="KW-0238">DNA-binding</keyword>
<evidence type="ECO:0000313" key="8">
    <source>
        <dbReference type="Proteomes" id="UP001254832"/>
    </source>
</evidence>
<dbReference type="PROSITE" id="PS50977">
    <property type="entry name" value="HTH_TETR_2"/>
    <property type="match status" value="1"/>
</dbReference>
<dbReference type="GO" id="GO:0003700">
    <property type="term" value="F:DNA-binding transcription factor activity"/>
    <property type="evidence" value="ECO:0007669"/>
    <property type="project" value="TreeGrafter"/>
</dbReference>
<dbReference type="GO" id="GO:0045892">
    <property type="term" value="P:negative regulation of DNA-templated transcription"/>
    <property type="evidence" value="ECO:0007669"/>
    <property type="project" value="UniProtKB-ARBA"/>
</dbReference>
<proteinExistence type="predicted"/>
<feature type="domain" description="HTH tetR-type" evidence="6">
    <location>
        <begin position="20"/>
        <end position="80"/>
    </location>
</feature>
<gene>
    <name evidence="7" type="ORF">J2W91_000141</name>
</gene>
<dbReference type="PRINTS" id="PR00455">
    <property type="entry name" value="HTHTETR"/>
</dbReference>
<dbReference type="InterPro" id="IPR001647">
    <property type="entry name" value="HTH_TetR"/>
</dbReference>
<dbReference type="AlphaFoldDB" id="A0AAP5GYY2"/>
<dbReference type="InterPro" id="IPR009057">
    <property type="entry name" value="Homeodomain-like_sf"/>
</dbReference>
<comment type="caution">
    <text evidence="7">The sequence shown here is derived from an EMBL/GenBank/DDBJ whole genome shotgun (WGS) entry which is preliminary data.</text>
</comment>
<dbReference type="SUPFAM" id="SSF46689">
    <property type="entry name" value="Homeodomain-like"/>
    <property type="match status" value="1"/>
</dbReference>
<dbReference type="InterPro" id="IPR023772">
    <property type="entry name" value="DNA-bd_HTH_TetR-type_CS"/>
</dbReference>
<evidence type="ECO:0000256" key="4">
    <source>
        <dbReference type="ARBA" id="ARBA00023163"/>
    </source>
</evidence>
<reference evidence="7" key="1">
    <citation type="submission" date="2023-07" db="EMBL/GenBank/DDBJ databases">
        <title>Sorghum-associated microbial communities from plants grown in Nebraska, USA.</title>
        <authorList>
            <person name="Schachtman D."/>
        </authorList>
    </citation>
    <scope>NUCLEOTIDE SEQUENCE</scope>
    <source>
        <strain evidence="7">BE80</strain>
    </source>
</reference>
<evidence type="ECO:0000256" key="5">
    <source>
        <dbReference type="PROSITE-ProRule" id="PRU00335"/>
    </source>
</evidence>
<dbReference type="PANTHER" id="PTHR30055:SF175">
    <property type="entry name" value="HTH-TYPE TRANSCRIPTIONAL REPRESSOR KSTR2"/>
    <property type="match status" value="1"/>
</dbReference>
<dbReference type="InterPro" id="IPR050109">
    <property type="entry name" value="HTH-type_TetR-like_transc_reg"/>
</dbReference>
<sequence length="205" mass="23539">MPEKPAKRLRGRPKQADNDISIQQTIIYTASALFKEYGYEAVSLQQIGKQCGVSKPTIYYHFASKPELFKVAMTTMLNNVRKVTSHLLNEVDHLEHGLVRLAEARLANPHAEIETMMREAESFLDEKQVREIREAEQQIHELLAEHFRLAMDQQILREEDPMFLAETFSTLMLMGNRENNPQKYESHLALAQKVVSLFLQGAKAT</sequence>
<dbReference type="InterPro" id="IPR036271">
    <property type="entry name" value="Tet_transcr_reg_TetR-rel_C_sf"/>
</dbReference>
<evidence type="ECO:0000256" key="3">
    <source>
        <dbReference type="ARBA" id="ARBA00023125"/>
    </source>
</evidence>
<evidence type="ECO:0000256" key="2">
    <source>
        <dbReference type="ARBA" id="ARBA00023015"/>
    </source>
</evidence>
<accession>A0AAP5GYY2</accession>
<dbReference type="FunFam" id="1.10.10.60:FF:000141">
    <property type="entry name" value="TetR family transcriptional regulator"/>
    <property type="match status" value="1"/>
</dbReference>
<feature type="DNA-binding region" description="H-T-H motif" evidence="5">
    <location>
        <begin position="43"/>
        <end position="62"/>
    </location>
</feature>
<organism evidence="7 8">
    <name type="scientific">Paenibacillus amylolyticus</name>
    <dbReference type="NCBI Taxonomy" id="1451"/>
    <lineage>
        <taxon>Bacteria</taxon>
        <taxon>Bacillati</taxon>
        <taxon>Bacillota</taxon>
        <taxon>Bacilli</taxon>
        <taxon>Bacillales</taxon>
        <taxon>Paenibacillaceae</taxon>
        <taxon>Paenibacillus</taxon>
    </lineage>
</organism>
<dbReference type="GO" id="GO:0000976">
    <property type="term" value="F:transcription cis-regulatory region binding"/>
    <property type="evidence" value="ECO:0007669"/>
    <property type="project" value="TreeGrafter"/>
</dbReference>
<keyword evidence="4" id="KW-0804">Transcription</keyword>
<keyword evidence="1" id="KW-0678">Repressor</keyword>
<dbReference type="Proteomes" id="UP001254832">
    <property type="component" value="Unassembled WGS sequence"/>
</dbReference>
<dbReference type="EMBL" id="JAVDTR010000001">
    <property type="protein sequence ID" value="MDR6721693.1"/>
    <property type="molecule type" value="Genomic_DNA"/>
</dbReference>